<keyword evidence="2" id="KW-0378">Hydrolase</keyword>
<accession>V6J2V1</accession>
<dbReference type="EMBL" id="AWTC01000013">
    <property type="protein sequence ID" value="EST11119.1"/>
    <property type="molecule type" value="Genomic_DNA"/>
</dbReference>
<evidence type="ECO:0000313" key="4">
    <source>
        <dbReference type="Proteomes" id="UP000018296"/>
    </source>
</evidence>
<dbReference type="SUPFAM" id="SSF143430">
    <property type="entry name" value="TTP0101/SSO1404-like"/>
    <property type="match status" value="1"/>
</dbReference>
<evidence type="ECO:0000256" key="1">
    <source>
        <dbReference type="ARBA" id="ARBA00022722"/>
    </source>
</evidence>
<protein>
    <submittedName>
        <fullName evidence="3">SinR family protein</fullName>
    </submittedName>
</protein>
<dbReference type="InterPro" id="IPR019199">
    <property type="entry name" value="Virulence_VapD/CRISPR_Cas2"/>
</dbReference>
<dbReference type="RefSeq" id="WP_023510811.1">
    <property type="nucleotide sequence ID" value="NZ_AWTC01000013.1"/>
</dbReference>
<dbReference type="AlphaFoldDB" id="V6J2V1"/>
<comment type="caution">
    <text evidence="3">The sequence shown here is derived from an EMBL/GenBank/DDBJ whole genome shotgun (WGS) entry which is preliminary data.</text>
</comment>
<organism evidence="3 4">
    <name type="scientific">Sporolactobacillus laevolacticus DSM 442</name>
    <dbReference type="NCBI Taxonomy" id="1395513"/>
    <lineage>
        <taxon>Bacteria</taxon>
        <taxon>Bacillati</taxon>
        <taxon>Bacillota</taxon>
        <taxon>Bacilli</taxon>
        <taxon>Bacillales</taxon>
        <taxon>Sporolactobacillaceae</taxon>
        <taxon>Sporolactobacillus</taxon>
    </lineage>
</organism>
<sequence length="92" mass="10378">MASYLVTYDLDSNDADYPDLFRAIESIGPNRHIQKSVWIVKSSSMSSSQVRDFLIKTVHADDSLIVVTVGSNWAAFNIDKEDSKWMTANIYS</sequence>
<dbReference type="Gene3D" id="3.30.70.240">
    <property type="match status" value="1"/>
</dbReference>
<dbReference type="STRING" id="1395513.P343_12855"/>
<dbReference type="Proteomes" id="UP000018296">
    <property type="component" value="Unassembled WGS sequence"/>
</dbReference>
<reference evidence="3 4" key="1">
    <citation type="journal article" date="2013" name="Genome Announc.">
        <title>Genome Sequence of Sporolactobacillus laevolacticus DSM442, an Efficient Polymer-Grade D-Lactate Producer from Agricultural Waste Cottonseed as a Nitrogen Source.</title>
        <authorList>
            <person name="Wang H."/>
            <person name="Wang L."/>
            <person name="Ju J."/>
            <person name="Yu B."/>
            <person name="Ma Y."/>
        </authorList>
    </citation>
    <scope>NUCLEOTIDE SEQUENCE [LARGE SCALE GENOMIC DNA]</scope>
    <source>
        <strain evidence="3 4">DSM 442</strain>
    </source>
</reference>
<dbReference type="GO" id="GO:0004518">
    <property type="term" value="F:nuclease activity"/>
    <property type="evidence" value="ECO:0007669"/>
    <property type="project" value="UniProtKB-KW"/>
</dbReference>
<evidence type="ECO:0000256" key="2">
    <source>
        <dbReference type="ARBA" id="ARBA00022801"/>
    </source>
</evidence>
<evidence type="ECO:0000313" key="3">
    <source>
        <dbReference type="EMBL" id="EST11119.1"/>
    </source>
</evidence>
<dbReference type="GO" id="GO:0016787">
    <property type="term" value="F:hydrolase activity"/>
    <property type="evidence" value="ECO:0007669"/>
    <property type="project" value="UniProtKB-KW"/>
</dbReference>
<name>V6J2V1_9BACL</name>
<dbReference type="Pfam" id="PF09827">
    <property type="entry name" value="CRISPR_Cas2"/>
    <property type="match status" value="1"/>
</dbReference>
<keyword evidence="4" id="KW-1185">Reference proteome</keyword>
<gene>
    <name evidence="3" type="ORF">P343_12855</name>
</gene>
<keyword evidence="1" id="KW-0540">Nuclease</keyword>
<proteinExistence type="predicted"/>